<proteinExistence type="predicted"/>
<evidence type="ECO:0000313" key="1">
    <source>
        <dbReference type="EMBL" id="KGG51647.1"/>
    </source>
</evidence>
<accession>A0A098VRI9</accession>
<dbReference type="InterPro" id="IPR046341">
    <property type="entry name" value="SET_dom_sf"/>
</dbReference>
<evidence type="ECO:0008006" key="3">
    <source>
        <dbReference type="Google" id="ProtNLM"/>
    </source>
</evidence>
<dbReference type="SUPFAM" id="SSF82199">
    <property type="entry name" value="SET domain"/>
    <property type="match status" value="1"/>
</dbReference>
<gene>
    <name evidence="1" type="ORF">DI09_2p240</name>
</gene>
<protein>
    <recommendedName>
        <fullName evidence="3">SET domain-containing protein</fullName>
    </recommendedName>
</protein>
<dbReference type="AlphaFoldDB" id="A0A098VRI9"/>
<dbReference type="Proteomes" id="UP000029725">
    <property type="component" value="Unassembled WGS sequence"/>
</dbReference>
<organism evidence="1 2">
    <name type="scientific">Mitosporidium daphniae</name>
    <dbReference type="NCBI Taxonomy" id="1485682"/>
    <lineage>
        <taxon>Eukaryota</taxon>
        <taxon>Fungi</taxon>
        <taxon>Fungi incertae sedis</taxon>
        <taxon>Microsporidia</taxon>
        <taxon>Mitosporidium</taxon>
    </lineage>
</organism>
<keyword evidence="2" id="KW-1185">Reference proteome</keyword>
<name>A0A098VRI9_9MICR</name>
<evidence type="ECO:0000313" key="2">
    <source>
        <dbReference type="Proteomes" id="UP000029725"/>
    </source>
</evidence>
<comment type="caution">
    <text evidence="1">The sequence shown here is derived from an EMBL/GenBank/DDBJ whole genome shotgun (WGS) entry which is preliminary data.</text>
</comment>
<dbReference type="VEuPathDB" id="MicrosporidiaDB:DI09_2p240"/>
<dbReference type="RefSeq" id="XP_013238074.1">
    <property type="nucleotide sequence ID" value="XM_013382620.1"/>
</dbReference>
<dbReference type="GO" id="GO:0042799">
    <property type="term" value="F:histone H4K20 methyltransferase activity"/>
    <property type="evidence" value="ECO:0007669"/>
    <property type="project" value="TreeGrafter"/>
</dbReference>
<dbReference type="EMBL" id="JMKJ01000222">
    <property type="protein sequence ID" value="KGG51647.1"/>
    <property type="molecule type" value="Genomic_DNA"/>
</dbReference>
<dbReference type="GeneID" id="25259451"/>
<dbReference type="PANTHER" id="PTHR12977">
    <property type="entry name" value="SUPPRESSOR OF VARIEGATION 4-20-RELATED"/>
    <property type="match status" value="1"/>
</dbReference>
<sequence length="268" mass="30663">MILEDPALLLDDRLSQLVIDQSFPIPISSRKFLENASVAARRRTRQYVFSQYSKKMSILPVKEIIREISSSSSCSSDGLSKYVRSISQMLQRDIDLASPIIQRYEFVVSSIYRHTERYLSIFMGSSMVELDITSRYRQKVIWKSHNSHKGEENQQINSNIQPPEHEKLSCAIKKTKACHDDPENFTELCVNALCTFSTGEMINNITGFLHEVSIDDLAQLEACNSNFSVLETISNRERFHVLLGPARFINHDCNPNVKVRGKHTSLFD</sequence>
<dbReference type="InterPro" id="IPR039977">
    <property type="entry name" value="Suv4-20/Set9"/>
</dbReference>
<dbReference type="GO" id="GO:0005634">
    <property type="term" value="C:nucleus"/>
    <property type="evidence" value="ECO:0007669"/>
    <property type="project" value="TreeGrafter"/>
</dbReference>
<dbReference type="Gene3D" id="2.170.270.10">
    <property type="entry name" value="SET domain"/>
    <property type="match status" value="1"/>
</dbReference>
<reference evidence="1 2" key="1">
    <citation type="submission" date="2014-04" db="EMBL/GenBank/DDBJ databases">
        <title>A new species of microsporidia sheds light on the evolution of extreme parasitism.</title>
        <authorList>
            <person name="Haag K.L."/>
            <person name="James T.Y."/>
            <person name="Larsson R."/>
            <person name="Schaer T.M."/>
            <person name="Refardt D."/>
            <person name="Pombert J.-F."/>
            <person name="Ebert D."/>
        </authorList>
    </citation>
    <scope>NUCLEOTIDE SEQUENCE [LARGE SCALE GENOMIC DNA]</scope>
    <source>
        <strain evidence="1 2">UGP3</strain>
        <tissue evidence="1">Spores</tissue>
    </source>
</reference>
<dbReference type="OrthoDB" id="6627536at2759"/>
<dbReference type="HOGENOM" id="CLU_1038597_0_0_1"/>
<dbReference type="PANTHER" id="PTHR12977:SF4">
    <property type="entry name" value="HISTONE-LYSINE N-METHYLTRANSFERASE KMT5B"/>
    <property type="match status" value="1"/>
</dbReference>